<protein>
    <recommendedName>
        <fullName evidence="2">PLOD1-3-like GT domain-containing protein</fullName>
    </recommendedName>
</protein>
<evidence type="ECO:0000313" key="4">
    <source>
        <dbReference type="Proteomes" id="UP001295423"/>
    </source>
</evidence>
<feature type="compositionally biased region" description="Low complexity" evidence="1">
    <location>
        <begin position="380"/>
        <end position="391"/>
    </location>
</feature>
<proteinExistence type="predicted"/>
<dbReference type="Proteomes" id="UP001295423">
    <property type="component" value="Unassembled WGS sequence"/>
</dbReference>
<evidence type="ECO:0000256" key="1">
    <source>
        <dbReference type="SAM" id="MobiDB-lite"/>
    </source>
</evidence>
<comment type="caution">
    <text evidence="3">The sequence shown here is derived from an EMBL/GenBank/DDBJ whole genome shotgun (WGS) entry which is preliminary data.</text>
</comment>
<sequence length="448" mass="49422">MKLQVLLSLTTLGVFVTLGALYVRSFQRTEKLKIIIYETDEHSTSLQMFLNATERVGIETTVVGQGSAFNGFGSKYLQLMDALSEFEGEPETLVAVIDGRDVLLNVGVQVDHQEFEDRLEHFVGVFDELTEEKPNAVLISAEQQCCVAALCHADSPDFYFDPVSGARKNRACSSGEKDCYWQNNENVKYWQSTMEAEAYARSESADASPYLNAGMMVGTAENLINLIQLMDIGEEEDDQAVLSAMYLQFPDLIVLDYEQELLGNNAWPKGLEHGCIYDFDPDTRNDSFLTNVQTKTVPLILHTPGKFYECLDTLIERLGGVNDARHKGAKFATKRLLQYGSNQYGNYQYGNYQYGNYQYGSNVFNYGELPETVSPSDSQVPSDAPSIVPSVAPSPSPSAAPTVLAVTTAKPIDGTVTIGTPGTAAPTEAPQARSSSFWSIITDFWSNH</sequence>
<feature type="domain" description="PLOD1-3-like GT" evidence="2">
    <location>
        <begin position="195"/>
        <end position="314"/>
    </location>
</feature>
<dbReference type="CDD" id="cd22997">
    <property type="entry name" value="GT_LH"/>
    <property type="match status" value="1"/>
</dbReference>
<dbReference type="InterPro" id="IPR057589">
    <property type="entry name" value="GT_PLOD"/>
</dbReference>
<dbReference type="EMBL" id="CAKOGP040000001">
    <property type="protein sequence ID" value="CAJ1908646.1"/>
    <property type="molecule type" value="Genomic_DNA"/>
</dbReference>
<keyword evidence="4" id="KW-1185">Reference proteome</keyword>
<accession>A0AAD2CCC0</accession>
<feature type="region of interest" description="Disordered" evidence="1">
    <location>
        <begin position="372"/>
        <end position="396"/>
    </location>
</feature>
<reference evidence="3" key="1">
    <citation type="submission" date="2023-08" db="EMBL/GenBank/DDBJ databases">
        <authorList>
            <person name="Audoor S."/>
            <person name="Bilcke G."/>
        </authorList>
    </citation>
    <scope>NUCLEOTIDE SEQUENCE</scope>
</reference>
<organism evidence="3 4">
    <name type="scientific">Cylindrotheca closterium</name>
    <dbReference type="NCBI Taxonomy" id="2856"/>
    <lineage>
        <taxon>Eukaryota</taxon>
        <taxon>Sar</taxon>
        <taxon>Stramenopiles</taxon>
        <taxon>Ochrophyta</taxon>
        <taxon>Bacillariophyta</taxon>
        <taxon>Bacillariophyceae</taxon>
        <taxon>Bacillariophycidae</taxon>
        <taxon>Bacillariales</taxon>
        <taxon>Bacillariaceae</taxon>
        <taxon>Cylindrotheca</taxon>
    </lineage>
</organism>
<gene>
    <name evidence="3" type="ORF">CYCCA115_LOCUS520</name>
</gene>
<dbReference type="Pfam" id="PF25342">
    <property type="entry name" value="GT_PLOD"/>
    <property type="match status" value="1"/>
</dbReference>
<evidence type="ECO:0000313" key="3">
    <source>
        <dbReference type="EMBL" id="CAJ1908646.1"/>
    </source>
</evidence>
<evidence type="ECO:0000259" key="2">
    <source>
        <dbReference type="Pfam" id="PF25342"/>
    </source>
</evidence>
<name>A0AAD2CCC0_9STRA</name>
<dbReference type="AlphaFoldDB" id="A0AAD2CCC0"/>